<dbReference type="AlphaFoldDB" id="A0A7G2C465"/>
<reference evidence="7 8" key="1">
    <citation type="submission" date="2020-08" db="EMBL/GenBank/DDBJ databases">
        <authorList>
            <person name="Newling K."/>
            <person name="Davey J."/>
            <person name="Forrester S."/>
        </authorList>
    </citation>
    <scope>NUCLEOTIDE SEQUENCE [LARGE SCALE GENOMIC DNA]</scope>
    <source>
        <strain evidence="8">Crithidia deanei Carvalho (ATCC PRA-265)</strain>
    </source>
</reference>
<name>A0A7G2C465_9TRYP</name>
<feature type="domain" description="C3H1-type" evidence="6">
    <location>
        <begin position="342"/>
        <end position="369"/>
    </location>
</feature>
<dbReference type="EMBL" id="LR877147">
    <property type="protein sequence ID" value="CAD2214578.1"/>
    <property type="molecule type" value="Genomic_DNA"/>
</dbReference>
<keyword evidence="1 5" id="KW-0479">Metal-binding</keyword>
<evidence type="ECO:0000256" key="5">
    <source>
        <dbReference type="PROSITE-ProRule" id="PRU00723"/>
    </source>
</evidence>
<dbReference type="SMART" id="SM00356">
    <property type="entry name" value="ZnF_C3H1"/>
    <property type="match status" value="3"/>
</dbReference>
<evidence type="ECO:0000256" key="2">
    <source>
        <dbReference type="ARBA" id="ARBA00022737"/>
    </source>
</evidence>
<keyword evidence="2" id="KW-0677">Repeat</keyword>
<dbReference type="GO" id="GO:0008270">
    <property type="term" value="F:zinc ion binding"/>
    <property type="evidence" value="ECO:0007669"/>
    <property type="project" value="UniProtKB-KW"/>
</dbReference>
<sequence length="430" mass="47951">MSSGFKTELCRNYASREGCGFDVECTSAHGPVELSFYTDRENIKKLDLALPEAVEAHKNRIAEAVAQETKRSLRKLGFPIAELDGDVYKSFLCKHWVTFNDCGTCEHPDGCAACDGAHGEAELYYYSNPTHRKLLQLDTDDGLEAHRKERRDVNLYDACAEVGEVMWSRSGRGGIDYPIIAVPLRLEVMGATSTNRGGVESTTLRLSDLLAPTGPNKVAEKEISLYKTVLCPARDVGCKAGHHCDQAHSLDQVSFYTQDMKKRIGLASAEDIQAHKESMVRSQKAYNCLFVVCVSLREETDHLLEQIPVRWEEETTGKAPIAVEKMVLPVTEEEMNSVANHFKTKLCDNYKRKGSCQYGFRCRFAHGEDDLRTFGQNQRDKITSESAVREFAHNAEMKAKGLIPDSAPATTIPPHAVIIIMQRVTITTII</sequence>
<dbReference type="PANTHER" id="PTHR12547:SF18">
    <property type="entry name" value="PROTEIN TIS11"/>
    <property type="match status" value="1"/>
</dbReference>
<dbReference type="InterPro" id="IPR036855">
    <property type="entry name" value="Znf_CCCH_sf"/>
</dbReference>
<dbReference type="GO" id="GO:0003729">
    <property type="term" value="F:mRNA binding"/>
    <property type="evidence" value="ECO:0007669"/>
    <property type="project" value="InterPro"/>
</dbReference>
<dbReference type="FunFam" id="4.10.1000.10:FF:000003">
    <property type="entry name" value="Zinc finger CCCH domain-containing protein"/>
    <property type="match status" value="1"/>
</dbReference>
<evidence type="ECO:0000313" key="7">
    <source>
        <dbReference type="EMBL" id="CAD2214578.1"/>
    </source>
</evidence>
<evidence type="ECO:0000256" key="3">
    <source>
        <dbReference type="ARBA" id="ARBA00022771"/>
    </source>
</evidence>
<accession>A0A7G2C465</accession>
<keyword evidence="8" id="KW-1185">Reference proteome</keyword>
<evidence type="ECO:0000256" key="1">
    <source>
        <dbReference type="ARBA" id="ARBA00022723"/>
    </source>
</evidence>
<dbReference type="Proteomes" id="UP000515908">
    <property type="component" value="Chromosome 03"/>
</dbReference>
<dbReference type="Pfam" id="PF00642">
    <property type="entry name" value="zf-CCCH"/>
    <property type="match status" value="1"/>
</dbReference>
<evidence type="ECO:0000259" key="6">
    <source>
        <dbReference type="PROSITE" id="PS50103"/>
    </source>
</evidence>
<dbReference type="InterPro" id="IPR000571">
    <property type="entry name" value="Znf_CCCH"/>
</dbReference>
<organism evidence="7 8">
    <name type="scientific">Angomonas deanei</name>
    <dbReference type="NCBI Taxonomy" id="59799"/>
    <lineage>
        <taxon>Eukaryota</taxon>
        <taxon>Discoba</taxon>
        <taxon>Euglenozoa</taxon>
        <taxon>Kinetoplastea</taxon>
        <taxon>Metakinetoplastina</taxon>
        <taxon>Trypanosomatida</taxon>
        <taxon>Trypanosomatidae</taxon>
        <taxon>Strigomonadinae</taxon>
        <taxon>Angomonas</taxon>
    </lineage>
</organism>
<dbReference type="PANTHER" id="PTHR12547">
    <property type="entry name" value="CCCH ZINC FINGER/TIS11-RELATED"/>
    <property type="match status" value="1"/>
</dbReference>
<evidence type="ECO:0000256" key="4">
    <source>
        <dbReference type="ARBA" id="ARBA00022833"/>
    </source>
</evidence>
<dbReference type="InterPro" id="IPR045877">
    <property type="entry name" value="ZFP36-like"/>
</dbReference>
<dbReference type="GO" id="GO:0010468">
    <property type="term" value="P:regulation of gene expression"/>
    <property type="evidence" value="ECO:0007669"/>
    <property type="project" value="UniProtKB-ARBA"/>
</dbReference>
<evidence type="ECO:0000313" key="8">
    <source>
        <dbReference type="Proteomes" id="UP000515908"/>
    </source>
</evidence>
<dbReference type="VEuPathDB" id="TriTrypDB:ADEAN_000202900"/>
<keyword evidence="4 5" id="KW-0862">Zinc</keyword>
<feature type="domain" description="C3H1-type" evidence="6">
    <location>
        <begin position="4"/>
        <end position="32"/>
    </location>
</feature>
<dbReference type="GO" id="GO:0051252">
    <property type="term" value="P:regulation of RNA metabolic process"/>
    <property type="evidence" value="ECO:0007669"/>
    <property type="project" value="UniProtKB-ARBA"/>
</dbReference>
<feature type="zinc finger region" description="C3H1-type" evidence="5">
    <location>
        <begin position="342"/>
        <end position="369"/>
    </location>
</feature>
<protein>
    <submittedName>
        <fullName evidence="7">Zinc finger C-x8-C-x5-C-x3-H type (And similar), putative</fullName>
    </submittedName>
</protein>
<proteinExistence type="predicted"/>
<dbReference type="SUPFAM" id="SSF90229">
    <property type="entry name" value="CCCH zinc finger"/>
    <property type="match status" value="1"/>
</dbReference>
<feature type="zinc finger region" description="C3H1-type" evidence="5">
    <location>
        <begin position="4"/>
        <end position="32"/>
    </location>
</feature>
<dbReference type="PROSITE" id="PS50103">
    <property type="entry name" value="ZF_C3H1"/>
    <property type="match status" value="2"/>
</dbReference>
<keyword evidence="3 5" id="KW-0863">Zinc-finger</keyword>
<dbReference type="Gene3D" id="4.10.1000.10">
    <property type="entry name" value="Zinc finger, CCCH-type"/>
    <property type="match status" value="2"/>
</dbReference>
<gene>
    <name evidence="7" type="ORF">ADEAN_000202900</name>
</gene>